<evidence type="ECO:0000313" key="2">
    <source>
        <dbReference type="EMBL" id="SPU53685.1"/>
    </source>
</evidence>
<name>A0A2X1CZ28_BREVE</name>
<dbReference type="CDD" id="cd10033">
    <property type="entry name" value="UDG_like"/>
    <property type="match status" value="1"/>
</dbReference>
<dbReference type="SMART" id="SM00987">
    <property type="entry name" value="UreE_C"/>
    <property type="match status" value="1"/>
</dbReference>
<dbReference type="Proteomes" id="UP000251186">
    <property type="component" value="Unassembled WGS sequence"/>
</dbReference>
<dbReference type="EMBL" id="UAQP01000005">
    <property type="protein sequence ID" value="SPU53685.1"/>
    <property type="molecule type" value="Genomic_DNA"/>
</dbReference>
<proteinExistence type="predicted"/>
<gene>
    <name evidence="2" type="ORF">NCTC11166_01759</name>
</gene>
<dbReference type="InterPro" id="IPR047124">
    <property type="entry name" value="HI_0220.2"/>
</dbReference>
<protein>
    <submittedName>
        <fullName evidence="2">Uracil DNA glycosylase superfamily</fullName>
    </submittedName>
</protein>
<dbReference type="Pfam" id="PF03167">
    <property type="entry name" value="UDG"/>
    <property type="match status" value="1"/>
</dbReference>
<organism evidence="2 3">
    <name type="scientific">Brevundimonas vesicularis</name>
    <name type="common">Pseudomonas vesicularis</name>
    <dbReference type="NCBI Taxonomy" id="41276"/>
    <lineage>
        <taxon>Bacteria</taxon>
        <taxon>Pseudomonadati</taxon>
        <taxon>Pseudomonadota</taxon>
        <taxon>Alphaproteobacteria</taxon>
        <taxon>Caulobacterales</taxon>
        <taxon>Caulobacteraceae</taxon>
        <taxon>Brevundimonas</taxon>
    </lineage>
</organism>
<evidence type="ECO:0000313" key="3">
    <source>
        <dbReference type="Proteomes" id="UP000251186"/>
    </source>
</evidence>
<dbReference type="SMART" id="SM00986">
    <property type="entry name" value="UDG"/>
    <property type="match status" value="1"/>
</dbReference>
<dbReference type="Gene3D" id="3.40.470.10">
    <property type="entry name" value="Uracil-DNA glycosylase-like domain"/>
    <property type="match status" value="1"/>
</dbReference>
<dbReference type="InterPro" id="IPR036895">
    <property type="entry name" value="Uracil-DNA_glycosylase-like_sf"/>
</dbReference>
<accession>A0A2X1CZ28</accession>
<dbReference type="RefSeq" id="WP_112862500.1">
    <property type="nucleotide sequence ID" value="NZ_DALYTD010000010.1"/>
</dbReference>
<dbReference type="AlphaFoldDB" id="A0A2X1CZ28"/>
<sequence length="213" mass="23925">MTTDLQDILNDIRACRACAGVLPHTPRPVVRVFPETRLLICGQAPGRRVHESGLPFTDPSGDRLRDWMGVDYETFYADPRIGVAAQAFCYPGTAPKGGDYPPPTRCAELWRPQLLDALPQMELTLLVGGYAQAWALGDDAKRTMTETIRAWREYAPDLLVLPHPSWRNTAWLKKNPWFEAEVLPYLRERVQRILTSANPAAIRSSEKDSPVVS</sequence>
<reference evidence="2 3" key="1">
    <citation type="submission" date="2018-06" db="EMBL/GenBank/DDBJ databases">
        <authorList>
            <consortium name="Pathogen Informatics"/>
            <person name="Doyle S."/>
        </authorList>
    </citation>
    <scope>NUCLEOTIDE SEQUENCE [LARGE SCALE GENOMIC DNA]</scope>
    <source>
        <strain evidence="2 3">NCTC11166</strain>
    </source>
</reference>
<evidence type="ECO:0000259" key="1">
    <source>
        <dbReference type="SMART" id="SM00986"/>
    </source>
</evidence>
<feature type="domain" description="Uracil-DNA glycosylase-like" evidence="1">
    <location>
        <begin position="29"/>
        <end position="187"/>
    </location>
</feature>
<dbReference type="PANTHER" id="PTHR42160:SF1">
    <property type="entry name" value="URACIL-DNA GLYCOSYLASE SUPERFAMILY PROTEIN"/>
    <property type="match status" value="1"/>
</dbReference>
<dbReference type="PANTHER" id="PTHR42160">
    <property type="entry name" value="URACIL-DNA GLYCOSYLASE SUPERFAMILY PROTEIN"/>
    <property type="match status" value="1"/>
</dbReference>
<dbReference type="InterPro" id="IPR005122">
    <property type="entry name" value="Uracil-DNA_glycosylase-like"/>
</dbReference>
<dbReference type="SUPFAM" id="SSF52141">
    <property type="entry name" value="Uracil-DNA glycosylase-like"/>
    <property type="match status" value="1"/>
</dbReference>